<feature type="region of interest" description="Disordered" evidence="5">
    <location>
        <begin position="541"/>
        <end position="583"/>
    </location>
</feature>
<evidence type="ECO:0000256" key="3">
    <source>
        <dbReference type="ARBA" id="ARBA00022833"/>
    </source>
</evidence>
<dbReference type="PANTHER" id="PTHR10782:SF82">
    <property type="entry name" value="ZINC FINGER, MIZ-TYPE, ZINC FINGER, RING_FYVE_PHD-TYPE, E3 SUMO PROTEIN LIGASE-RELATED"/>
    <property type="match status" value="1"/>
</dbReference>
<comment type="caution">
    <text evidence="7">The sequence shown here is derived from an EMBL/GenBank/DDBJ whole genome shotgun (WGS) entry which is preliminary data.</text>
</comment>
<dbReference type="InterPro" id="IPR013083">
    <property type="entry name" value="Znf_RING/FYVE/PHD"/>
</dbReference>
<dbReference type="AlphaFoldDB" id="A0AAP0CHJ0"/>
<evidence type="ECO:0000256" key="2">
    <source>
        <dbReference type="ARBA" id="ARBA00022771"/>
    </source>
</evidence>
<name>A0AAP0CHJ0_9ASTR</name>
<evidence type="ECO:0000313" key="8">
    <source>
        <dbReference type="Proteomes" id="UP001408789"/>
    </source>
</evidence>
<keyword evidence="1" id="KW-0479">Metal-binding</keyword>
<dbReference type="Gene3D" id="3.30.40.10">
    <property type="entry name" value="Zinc/RING finger domain, C3HC4 (zinc finger)"/>
    <property type="match status" value="1"/>
</dbReference>
<organism evidence="7 8">
    <name type="scientific">Deinandra increscens subsp. villosa</name>
    <dbReference type="NCBI Taxonomy" id="3103831"/>
    <lineage>
        <taxon>Eukaryota</taxon>
        <taxon>Viridiplantae</taxon>
        <taxon>Streptophyta</taxon>
        <taxon>Embryophyta</taxon>
        <taxon>Tracheophyta</taxon>
        <taxon>Spermatophyta</taxon>
        <taxon>Magnoliopsida</taxon>
        <taxon>eudicotyledons</taxon>
        <taxon>Gunneridae</taxon>
        <taxon>Pentapetalae</taxon>
        <taxon>asterids</taxon>
        <taxon>campanulids</taxon>
        <taxon>Asterales</taxon>
        <taxon>Asteraceae</taxon>
        <taxon>Asteroideae</taxon>
        <taxon>Heliantheae alliance</taxon>
        <taxon>Madieae</taxon>
        <taxon>Madiinae</taxon>
        <taxon>Deinandra</taxon>
    </lineage>
</organism>
<feature type="compositionally biased region" description="Polar residues" evidence="5">
    <location>
        <begin position="499"/>
        <end position="510"/>
    </location>
</feature>
<proteinExistence type="predicted"/>
<feature type="compositionally biased region" description="Polar residues" evidence="5">
    <location>
        <begin position="566"/>
        <end position="583"/>
    </location>
</feature>
<keyword evidence="2 4" id="KW-0863">Zinc-finger</keyword>
<gene>
    <name evidence="7" type="ORF">SSX86_027240</name>
</gene>
<evidence type="ECO:0000256" key="4">
    <source>
        <dbReference type="PROSITE-ProRule" id="PRU00452"/>
    </source>
</evidence>
<dbReference type="GO" id="GO:0008270">
    <property type="term" value="F:zinc ion binding"/>
    <property type="evidence" value="ECO:0007669"/>
    <property type="project" value="UniProtKB-KW"/>
</dbReference>
<sequence>MAAMTAAAAVAGGRQRIAHMKETALNHLQTNIDEASVYIQTGEIDDPRVYCKTCMKLGSAIDSAIAMNAFPSSSHLPRLVLVVREVYWRKTQLMQPSLMLLMLPIKAACQIGWFPDFHRDDLLMIAKEVSYGFSDTDKMNIQPSDAHSSVSNIVSRFYPTMKVEHILTSFDVKAGYGIFVADFHISLGNTPRHCRKLWLLVAQLDNMDTAACITSPLNVDFLINGSEVPNRTKSDMGEGPQLPSNITKMIKYGLNILQVFGDFDGHYFIAIAFMNSISPPDPPQLQDYLRPMSDGANSDCDSCEMSSRISLYCPISKHRIKTPVKGYLCNHPQCFDYNYFIEVNSTKPTWKCPLCDNPVCNRDIRIDQEFLKILNEVAKDVDDVIISEDGSWMVAETNWDPLIKQAQSQTVFTEPPGQSQVNVCSIKQAQSQTVFTEPVVYPGQSQVNICTTTQAKNTTMVTPLEPSSPHSLALAFSELRKGGEQGNYTSPGESHPAPNISQASPTQLQEGSCDAMPSGRMRGSLRGDQLQAARLKYLAPPQQPARANEPWSRPPIPSLPLPFLMPQNSTNPGNVRNSGNLSN</sequence>
<keyword evidence="8" id="KW-1185">Reference proteome</keyword>
<evidence type="ECO:0000256" key="5">
    <source>
        <dbReference type="SAM" id="MobiDB-lite"/>
    </source>
</evidence>
<feature type="domain" description="SP-RING-type" evidence="6">
    <location>
        <begin position="298"/>
        <end position="379"/>
    </location>
</feature>
<dbReference type="GO" id="GO:0000785">
    <property type="term" value="C:chromatin"/>
    <property type="evidence" value="ECO:0007669"/>
    <property type="project" value="TreeGrafter"/>
</dbReference>
<accession>A0AAP0CHJ0</accession>
<dbReference type="PROSITE" id="PS51044">
    <property type="entry name" value="ZF_SP_RING"/>
    <property type="match status" value="1"/>
</dbReference>
<dbReference type="GO" id="GO:0016925">
    <property type="term" value="P:protein sumoylation"/>
    <property type="evidence" value="ECO:0007669"/>
    <property type="project" value="TreeGrafter"/>
</dbReference>
<evidence type="ECO:0000313" key="7">
    <source>
        <dbReference type="EMBL" id="KAK9056151.1"/>
    </source>
</evidence>
<dbReference type="CDD" id="cd16650">
    <property type="entry name" value="SP-RING_PIAS-like"/>
    <property type="match status" value="1"/>
</dbReference>
<reference evidence="7 8" key="1">
    <citation type="submission" date="2024-04" db="EMBL/GenBank/DDBJ databases">
        <title>The reference genome of an endangered Asteraceae, Deinandra increscens subsp. villosa, native to the Central Coast of California.</title>
        <authorList>
            <person name="Guilliams M."/>
            <person name="Hasenstab-Lehman K."/>
            <person name="Meyer R."/>
            <person name="Mcevoy S."/>
        </authorList>
    </citation>
    <scope>NUCLEOTIDE SEQUENCE [LARGE SCALE GENOMIC DNA]</scope>
    <source>
        <tissue evidence="7">Leaf</tissue>
    </source>
</reference>
<evidence type="ECO:0000256" key="1">
    <source>
        <dbReference type="ARBA" id="ARBA00022723"/>
    </source>
</evidence>
<dbReference type="Proteomes" id="UP001408789">
    <property type="component" value="Unassembled WGS sequence"/>
</dbReference>
<dbReference type="InterPro" id="IPR004181">
    <property type="entry name" value="Znf_MIZ"/>
</dbReference>
<dbReference type="GO" id="GO:0061665">
    <property type="term" value="F:SUMO ligase activity"/>
    <property type="evidence" value="ECO:0007669"/>
    <property type="project" value="TreeGrafter"/>
</dbReference>
<dbReference type="PANTHER" id="PTHR10782">
    <property type="entry name" value="ZINC FINGER MIZ DOMAIN-CONTAINING PROTEIN"/>
    <property type="match status" value="1"/>
</dbReference>
<evidence type="ECO:0000259" key="6">
    <source>
        <dbReference type="PROSITE" id="PS51044"/>
    </source>
</evidence>
<feature type="region of interest" description="Disordered" evidence="5">
    <location>
        <begin position="482"/>
        <end position="523"/>
    </location>
</feature>
<dbReference type="Pfam" id="PF02891">
    <property type="entry name" value="zf-MIZ"/>
    <property type="match status" value="1"/>
</dbReference>
<keyword evidence="3" id="KW-0862">Zinc</keyword>
<dbReference type="EMBL" id="JBCNJP010000025">
    <property type="protein sequence ID" value="KAK9056151.1"/>
    <property type="molecule type" value="Genomic_DNA"/>
</dbReference>
<protein>
    <recommendedName>
        <fullName evidence="6">SP-RING-type domain-containing protein</fullName>
    </recommendedName>
</protein>